<dbReference type="Pfam" id="PF17820">
    <property type="entry name" value="PDZ_6"/>
    <property type="match status" value="1"/>
</dbReference>
<feature type="non-terminal residue" evidence="2">
    <location>
        <position position="202"/>
    </location>
</feature>
<dbReference type="InterPro" id="IPR041489">
    <property type="entry name" value="PDZ_6"/>
</dbReference>
<dbReference type="Proteomes" id="UP001164746">
    <property type="component" value="Chromosome 3"/>
</dbReference>
<dbReference type="PANTHER" id="PTHR46848">
    <property type="entry name" value="REGULATOR OF G-PROTEIN SIGNALING 3"/>
    <property type="match status" value="1"/>
</dbReference>
<proteinExistence type="predicted"/>
<evidence type="ECO:0000259" key="1">
    <source>
        <dbReference type="PROSITE" id="PS50106"/>
    </source>
</evidence>
<dbReference type="SUPFAM" id="SSF50156">
    <property type="entry name" value="PDZ domain-like"/>
    <property type="match status" value="1"/>
</dbReference>
<dbReference type="Gene3D" id="2.30.42.10">
    <property type="match status" value="1"/>
</dbReference>
<dbReference type="InterPro" id="IPR035892">
    <property type="entry name" value="C2_domain_sf"/>
</dbReference>
<accession>A0ABY7DR12</accession>
<dbReference type="InterPro" id="IPR036034">
    <property type="entry name" value="PDZ_sf"/>
</dbReference>
<organism evidence="2 3">
    <name type="scientific">Mya arenaria</name>
    <name type="common">Soft-shell clam</name>
    <dbReference type="NCBI Taxonomy" id="6604"/>
    <lineage>
        <taxon>Eukaryota</taxon>
        <taxon>Metazoa</taxon>
        <taxon>Spiralia</taxon>
        <taxon>Lophotrochozoa</taxon>
        <taxon>Mollusca</taxon>
        <taxon>Bivalvia</taxon>
        <taxon>Autobranchia</taxon>
        <taxon>Heteroconchia</taxon>
        <taxon>Euheterodonta</taxon>
        <taxon>Imparidentia</taxon>
        <taxon>Neoheterodontei</taxon>
        <taxon>Myida</taxon>
        <taxon>Myoidea</taxon>
        <taxon>Myidae</taxon>
        <taxon>Mya</taxon>
    </lineage>
</organism>
<dbReference type="PANTHER" id="PTHR46848:SF1">
    <property type="entry name" value="REGULATOR OF G-PROTEIN SIGNALING 3"/>
    <property type="match status" value="1"/>
</dbReference>
<feature type="domain" description="PDZ" evidence="1">
    <location>
        <begin position="138"/>
        <end position="202"/>
    </location>
</feature>
<dbReference type="Gene3D" id="2.60.40.150">
    <property type="entry name" value="C2 domain"/>
    <property type="match status" value="1"/>
</dbReference>
<gene>
    <name evidence="2" type="ORF">MAR_024510</name>
</gene>
<dbReference type="EMBL" id="CP111014">
    <property type="protein sequence ID" value="WAR00138.1"/>
    <property type="molecule type" value="Genomic_DNA"/>
</dbReference>
<keyword evidence="3" id="KW-1185">Reference proteome</keyword>
<sequence length="202" mass="21904">SIKSLCHQLNKPRYPCPQYIQPVLTVSVTLCFSEVSEEDEGRRLLAAVWGQKSNSGPIESFGCMSFGLKHLKSGERPVSGWYHLLAEDVGCKKHLKVSENRPCFPVMQSRIARPGPVGVGVDEISEVNKVVNGPERLQISVQRSNPFGGFGFSVVDACPVRIGRVDGASRAEEAGIRPGDLVVRVNGQNVSRSTSASVARCI</sequence>
<dbReference type="InterPro" id="IPR001478">
    <property type="entry name" value="PDZ"/>
</dbReference>
<name>A0ABY7DR12_MYAAR</name>
<reference evidence="2" key="1">
    <citation type="submission" date="2022-11" db="EMBL/GenBank/DDBJ databases">
        <title>Centuries of genome instability and evolution in soft-shell clam transmissible cancer (bioRxiv).</title>
        <authorList>
            <person name="Hart S.F.M."/>
            <person name="Yonemitsu M.A."/>
            <person name="Giersch R.M."/>
            <person name="Beal B.F."/>
            <person name="Arriagada G."/>
            <person name="Davis B.W."/>
            <person name="Ostrander E.A."/>
            <person name="Goff S.P."/>
            <person name="Metzger M.J."/>
        </authorList>
    </citation>
    <scope>NUCLEOTIDE SEQUENCE</scope>
    <source>
        <strain evidence="2">MELC-2E11</strain>
        <tissue evidence="2">Siphon/mantle</tissue>
    </source>
</reference>
<evidence type="ECO:0000313" key="2">
    <source>
        <dbReference type="EMBL" id="WAR00138.1"/>
    </source>
</evidence>
<protein>
    <submittedName>
        <fullName evidence="2">RGS3-like protein</fullName>
    </submittedName>
</protein>
<dbReference type="PROSITE" id="PS50106">
    <property type="entry name" value="PDZ"/>
    <property type="match status" value="1"/>
</dbReference>
<feature type="non-terminal residue" evidence="2">
    <location>
        <position position="1"/>
    </location>
</feature>
<evidence type="ECO:0000313" key="3">
    <source>
        <dbReference type="Proteomes" id="UP001164746"/>
    </source>
</evidence>